<protein>
    <submittedName>
        <fullName evidence="1">Uncharacterized protein</fullName>
    </submittedName>
</protein>
<evidence type="ECO:0000313" key="2">
    <source>
        <dbReference type="Proteomes" id="UP001621714"/>
    </source>
</evidence>
<reference evidence="1 2" key="1">
    <citation type="submission" date="2024-02" db="EMBL/GenBank/DDBJ databases">
        <title>Marinospirillum sp. MEB 164 isolated from Lonar lake sediment.</title>
        <authorList>
            <person name="Joshi A."/>
            <person name="Thite S."/>
        </authorList>
    </citation>
    <scope>NUCLEOTIDE SEQUENCE [LARGE SCALE GENOMIC DNA]</scope>
    <source>
        <strain evidence="1 2">MEB164</strain>
    </source>
</reference>
<proteinExistence type="predicted"/>
<keyword evidence="2" id="KW-1185">Reference proteome</keyword>
<feature type="non-terminal residue" evidence="1">
    <location>
        <position position="1"/>
    </location>
</feature>
<evidence type="ECO:0000313" key="1">
    <source>
        <dbReference type="EMBL" id="MFK7161824.1"/>
    </source>
</evidence>
<dbReference type="EMBL" id="JBANFI010000010">
    <property type="protein sequence ID" value="MFK7161824.1"/>
    <property type="molecule type" value="Genomic_DNA"/>
</dbReference>
<gene>
    <name evidence="1" type="ORF">V6U78_12340</name>
</gene>
<organism evidence="1 2">
    <name type="scientific">Marinospirillum alkalitolerans</name>
    <dbReference type="NCBI Taxonomy" id="3123374"/>
    <lineage>
        <taxon>Bacteria</taxon>
        <taxon>Pseudomonadati</taxon>
        <taxon>Pseudomonadota</taxon>
        <taxon>Gammaproteobacteria</taxon>
        <taxon>Oceanospirillales</taxon>
        <taxon>Oceanospirillaceae</taxon>
        <taxon>Marinospirillum</taxon>
    </lineage>
</organism>
<dbReference type="Proteomes" id="UP001621714">
    <property type="component" value="Unassembled WGS sequence"/>
</dbReference>
<dbReference type="RefSeq" id="WP_405341400.1">
    <property type="nucleotide sequence ID" value="NZ_JBANFI010000010.1"/>
</dbReference>
<name>A0ABW8Q192_9GAMM</name>
<accession>A0ABW8Q192</accession>
<comment type="caution">
    <text evidence="1">The sequence shown here is derived from an EMBL/GenBank/DDBJ whole genome shotgun (WGS) entry which is preliminary data.</text>
</comment>
<sequence>EEASKNPRKNKTLQLLPRLLSNRVSEVAFTRAAYYRDLFLKRNPFAKLFYFFLLTPCLG</sequence>